<dbReference type="GO" id="GO:0046656">
    <property type="term" value="P:folic acid biosynthetic process"/>
    <property type="evidence" value="ECO:0007669"/>
    <property type="project" value="UniProtKB-KW"/>
</dbReference>
<gene>
    <name evidence="21" type="ORF">HHO37_00530</name>
</gene>
<sequence>MNYQEALAWINDNLKFGIKPGLERMAWMLEKLGNPQKNIRGIHVVGTNGKGSTVNYLQNIFSQAGYDTGTFTSPYIIDFRERISVNGQMISKEELVHLVQLIKPVVERLPLETDLEAATEFEIITLLMFVYFGQVHPVDVAIIEAGMGGLTDSTNVFKAQAVICTSIGLDHQAVLGNTHAEIAGQKAGVLKEKVPFIFAEKRSDVKAVFYQKAKETESPLYQLGEDFKIWDKGAVFDFSYGSDNISGIRLVMKGRHQRSNAALAVMTSLLLQKEFPKVTKPVIKNALADSRWAGRTEFIRENLMIDGAHNNESVAVLTDLLQDQYADRKVHVLFAAIAGKPVETMLARLSQFADVTVTVFPYPKALALEDYPSKYEQVPDFSVWLKRLEKAEQEDLYVITGSLYFISQVRKELLKNKEISYNRMY</sequence>
<dbReference type="PANTHER" id="PTHR11136:SF0">
    <property type="entry name" value="DIHYDROFOLATE SYNTHETASE-RELATED"/>
    <property type="match status" value="1"/>
</dbReference>
<protein>
    <recommendedName>
        <fullName evidence="8">Dihydrofolate synthase/folylpolyglutamate synthase</fullName>
        <ecNumber evidence="6">6.3.2.12</ecNumber>
        <ecNumber evidence="7">6.3.2.17</ecNumber>
    </recommendedName>
    <alternativeName>
        <fullName evidence="15">Tetrahydrofolylpolyglutamate synthase</fullName>
    </alternativeName>
</protein>
<name>A0A7X9QFK5_STRRT</name>
<dbReference type="InterPro" id="IPR036615">
    <property type="entry name" value="Mur_ligase_C_dom_sf"/>
</dbReference>
<keyword evidence="12 18" id="KW-0067">ATP-binding</keyword>
<comment type="subunit">
    <text evidence="5">Monomer.</text>
</comment>
<evidence type="ECO:0000256" key="9">
    <source>
        <dbReference type="ARBA" id="ARBA00022598"/>
    </source>
</evidence>
<dbReference type="GO" id="GO:0005524">
    <property type="term" value="F:ATP binding"/>
    <property type="evidence" value="ECO:0007669"/>
    <property type="project" value="UniProtKB-KW"/>
</dbReference>
<dbReference type="PANTHER" id="PTHR11136">
    <property type="entry name" value="FOLYLPOLYGLUTAMATE SYNTHASE-RELATED"/>
    <property type="match status" value="1"/>
</dbReference>
<evidence type="ECO:0000256" key="13">
    <source>
        <dbReference type="ARBA" id="ARBA00022842"/>
    </source>
</evidence>
<comment type="pathway">
    <text evidence="2">Cofactor biosynthesis; tetrahydrofolate biosynthesis; 7,8-dihydrofolate from 2-amino-4-hydroxy-6-hydroxymethyl-7,8-dihydropteridine diphosphate and 4-aminobenzoate: step 2/2.</text>
</comment>
<evidence type="ECO:0000259" key="20">
    <source>
        <dbReference type="Pfam" id="PF08245"/>
    </source>
</evidence>
<evidence type="ECO:0000256" key="16">
    <source>
        <dbReference type="ARBA" id="ARBA00047493"/>
    </source>
</evidence>
<dbReference type="Gene3D" id="3.40.1190.10">
    <property type="entry name" value="Mur-like, catalytic domain"/>
    <property type="match status" value="1"/>
</dbReference>
<evidence type="ECO:0000313" key="22">
    <source>
        <dbReference type="Proteomes" id="UP000532121"/>
    </source>
</evidence>
<evidence type="ECO:0000256" key="17">
    <source>
        <dbReference type="ARBA" id="ARBA00049161"/>
    </source>
</evidence>
<dbReference type="Proteomes" id="UP000532121">
    <property type="component" value="Unassembled WGS sequence"/>
</dbReference>
<evidence type="ECO:0000259" key="19">
    <source>
        <dbReference type="Pfam" id="PF02875"/>
    </source>
</evidence>
<evidence type="ECO:0000256" key="10">
    <source>
        <dbReference type="ARBA" id="ARBA00022723"/>
    </source>
</evidence>
<proteinExistence type="inferred from homology"/>
<dbReference type="InterPro" id="IPR004101">
    <property type="entry name" value="Mur_ligase_C"/>
</dbReference>
<dbReference type="RefSeq" id="WP_193522784.1">
    <property type="nucleotide sequence ID" value="NZ_JABASA010000001.1"/>
</dbReference>
<dbReference type="FunFam" id="3.40.1190.10:FF:000004">
    <property type="entry name" value="Dihydrofolate synthase/folylpolyglutamate synthase"/>
    <property type="match status" value="1"/>
</dbReference>
<dbReference type="GO" id="GO:0008841">
    <property type="term" value="F:dihydrofolate synthase activity"/>
    <property type="evidence" value="ECO:0007669"/>
    <property type="project" value="UniProtKB-EC"/>
</dbReference>
<comment type="pathway">
    <text evidence="3">Cofactor biosynthesis; tetrahydrofolylpolyglutamate biosynthesis.</text>
</comment>
<evidence type="ECO:0000256" key="12">
    <source>
        <dbReference type="ARBA" id="ARBA00022840"/>
    </source>
</evidence>
<comment type="catalytic activity">
    <reaction evidence="16">
        <text>(6S)-5,6,7,8-tetrahydrofolyl-(gamma-L-Glu)(n) + L-glutamate + ATP = (6S)-5,6,7,8-tetrahydrofolyl-(gamma-L-Glu)(n+1) + ADP + phosphate + H(+)</text>
        <dbReference type="Rhea" id="RHEA:10580"/>
        <dbReference type="Rhea" id="RHEA-COMP:14738"/>
        <dbReference type="Rhea" id="RHEA-COMP:14740"/>
        <dbReference type="ChEBI" id="CHEBI:15378"/>
        <dbReference type="ChEBI" id="CHEBI:29985"/>
        <dbReference type="ChEBI" id="CHEBI:30616"/>
        <dbReference type="ChEBI" id="CHEBI:43474"/>
        <dbReference type="ChEBI" id="CHEBI:141005"/>
        <dbReference type="ChEBI" id="CHEBI:456216"/>
        <dbReference type="EC" id="6.3.2.17"/>
    </reaction>
</comment>
<comment type="catalytic activity">
    <reaction evidence="17">
        <text>7,8-dihydropteroate + L-glutamate + ATP = 7,8-dihydrofolate + ADP + phosphate + H(+)</text>
        <dbReference type="Rhea" id="RHEA:23584"/>
        <dbReference type="ChEBI" id="CHEBI:15378"/>
        <dbReference type="ChEBI" id="CHEBI:17839"/>
        <dbReference type="ChEBI" id="CHEBI:29985"/>
        <dbReference type="ChEBI" id="CHEBI:30616"/>
        <dbReference type="ChEBI" id="CHEBI:43474"/>
        <dbReference type="ChEBI" id="CHEBI:57451"/>
        <dbReference type="ChEBI" id="CHEBI:456216"/>
        <dbReference type="EC" id="6.3.2.12"/>
    </reaction>
</comment>
<accession>A0A7X9QFK5</accession>
<dbReference type="EC" id="6.3.2.12" evidence="6"/>
<evidence type="ECO:0000256" key="6">
    <source>
        <dbReference type="ARBA" id="ARBA00013023"/>
    </source>
</evidence>
<comment type="caution">
    <text evidence="21">The sequence shown here is derived from an EMBL/GenBank/DDBJ whole genome shotgun (WGS) entry which is preliminary data.</text>
</comment>
<dbReference type="PIRSF" id="PIRSF001563">
    <property type="entry name" value="Folylpolyglu_synth"/>
    <property type="match status" value="1"/>
</dbReference>
<evidence type="ECO:0000256" key="18">
    <source>
        <dbReference type="PIRNR" id="PIRNR001563"/>
    </source>
</evidence>
<dbReference type="AlphaFoldDB" id="A0A7X9QFK5"/>
<evidence type="ECO:0000256" key="15">
    <source>
        <dbReference type="ARBA" id="ARBA00030592"/>
    </source>
</evidence>
<evidence type="ECO:0000256" key="7">
    <source>
        <dbReference type="ARBA" id="ARBA00013025"/>
    </source>
</evidence>
<evidence type="ECO:0000256" key="4">
    <source>
        <dbReference type="ARBA" id="ARBA00008276"/>
    </source>
</evidence>
<evidence type="ECO:0000256" key="5">
    <source>
        <dbReference type="ARBA" id="ARBA00011245"/>
    </source>
</evidence>
<keyword evidence="9 18" id="KW-0436">Ligase</keyword>
<dbReference type="GO" id="GO:0004326">
    <property type="term" value="F:tetrahydrofolylpolyglutamate synthase activity"/>
    <property type="evidence" value="ECO:0007669"/>
    <property type="project" value="UniProtKB-EC"/>
</dbReference>
<dbReference type="NCBIfam" id="TIGR01499">
    <property type="entry name" value="folC"/>
    <property type="match status" value="1"/>
</dbReference>
<dbReference type="GO" id="GO:0046872">
    <property type="term" value="F:metal ion binding"/>
    <property type="evidence" value="ECO:0007669"/>
    <property type="project" value="UniProtKB-KW"/>
</dbReference>
<evidence type="ECO:0000256" key="8">
    <source>
        <dbReference type="ARBA" id="ARBA00019357"/>
    </source>
</evidence>
<feature type="domain" description="Mur ligase C-terminal" evidence="19">
    <location>
        <begin position="294"/>
        <end position="402"/>
    </location>
</feature>
<dbReference type="Pfam" id="PF02875">
    <property type="entry name" value="Mur_ligase_C"/>
    <property type="match status" value="1"/>
</dbReference>
<dbReference type="InterPro" id="IPR013221">
    <property type="entry name" value="Mur_ligase_cen"/>
</dbReference>
<dbReference type="Gene3D" id="3.90.190.20">
    <property type="entry name" value="Mur ligase, C-terminal domain"/>
    <property type="match status" value="1"/>
</dbReference>
<dbReference type="GO" id="GO:0009252">
    <property type="term" value="P:peptidoglycan biosynthetic process"/>
    <property type="evidence" value="ECO:0007669"/>
    <property type="project" value="UniProtKB-UniPathway"/>
</dbReference>
<organism evidence="21 22">
    <name type="scientific">Streptococcus ratti</name>
    <dbReference type="NCBI Taxonomy" id="1341"/>
    <lineage>
        <taxon>Bacteria</taxon>
        <taxon>Bacillati</taxon>
        <taxon>Bacillota</taxon>
        <taxon>Bacilli</taxon>
        <taxon>Lactobacillales</taxon>
        <taxon>Streptococcaceae</taxon>
        <taxon>Streptococcus</taxon>
    </lineage>
</organism>
<evidence type="ECO:0000256" key="1">
    <source>
        <dbReference type="ARBA" id="ARBA00001946"/>
    </source>
</evidence>
<dbReference type="EC" id="6.3.2.17" evidence="7"/>
<dbReference type="InterPro" id="IPR036565">
    <property type="entry name" value="Mur-like_cat_sf"/>
</dbReference>
<comment type="cofactor">
    <cofactor evidence="1">
        <name>Mg(2+)</name>
        <dbReference type="ChEBI" id="CHEBI:18420"/>
    </cofactor>
</comment>
<dbReference type="SUPFAM" id="SSF53244">
    <property type="entry name" value="MurD-like peptide ligases, peptide-binding domain"/>
    <property type="match status" value="1"/>
</dbReference>
<dbReference type="InterPro" id="IPR001645">
    <property type="entry name" value="Folylpolyglutamate_synth"/>
</dbReference>
<reference evidence="21 22" key="1">
    <citation type="submission" date="2020-04" db="EMBL/GenBank/DDBJ databases">
        <title>MicrobeNet Type strains.</title>
        <authorList>
            <person name="Nicholson A.C."/>
        </authorList>
    </citation>
    <scope>NUCLEOTIDE SEQUENCE [LARGE SCALE GENOMIC DNA]</scope>
    <source>
        <strain evidence="21 22">DSM 22768</strain>
    </source>
</reference>
<dbReference type="Pfam" id="PF08245">
    <property type="entry name" value="Mur_ligase_M"/>
    <property type="match status" value="1"/>
</dbReference>
<evidence type="ECO:0000313" key="21">
    <source>
        <dbReference type="EMBL" id="NMD48188.1"/>
    </source>
</evidence>
<dbReference type="SUPFAM" id="SSF53623">
    <property type="entry name" value="MurD-like peptide ligases, catalytic domain"/>
    <property type="match status" value="1"/>
</dbReference>
<comment type="similarity">
    <text evidence="4 18">Belongs to the folylpolyglutamate synthase family.</text>
</comment>
<feature type="domain" description="Mur ligase central" evidence="20">
    <location>
        <begin position="44"/>
        <end position="266"/>
    </location>
</feature>
<keyword evidence="14" id="KW-0289">Folate biosynthesis</keyword>
<keyword evidence="13" id="KW-0460">Magnesium</keyword>
<dbReference type="UniPathway" id="UPA00219"/>
<dbReference type="EMBL" id="JABASA010000001">
    <property type="protein sequence ID" value="NMD48188.1"/>
    <property type="molecule type" value="Genomic_DNA"/>
</dbReference>
<dbReference type="GO" id="GO:0005737">
    <property type="term" value="C:cytoplasm"/>
    <property type="evidence" value="ECO:0007669"/>
    <property type="project" value="TreeGrafter"/>
</dbReference>
<evidence type="ECO:0000256" key="2">
    <source>
        <dbReference type="ARBA" id="ARBA00004799"/>
    </source>
</evidence>
<evidence type="ECO:0000256" key="11">
    <source>
        <dbReference type="ARBA" id="ARBA00022741"/>
    </source>
</evidence>
<keyword evidence="10" id="KW-0479">Metal-binding</keyword>
<keyword evidence="11 18" id="KW-0547">Nucleotide-binding</keyword>
<evidence type="ECO:0000256" key="3">
    <source>
        <dbReference type="ARBA" id="ARBA00005150"/>
    </source>
</evidence>
<evidence type="ECO:0000256" key="14">
    <source>
        <dbReference type="ARBA" id="ARBA00022909"/>
    </source>
</evidence>